<accession>A0A8S9GZH5</accession>
<reference evidence="1" key="1">
    <citation type="submission" date="2019-12" db="EMBL/GenBank/DDBJ databases">
        <title>Genome sequencing and annotation of Brassica cretica.</title>
        <authorList>
            <person name="Studholme D.J."/>
            <person name="Sarris P.F."/>
        </authorList>
    </citation>
    <scope>NUCLEOTIDE SEQUENCE</scope>
    <source>
        <strain evidence="1">PFS-001/15</strain>
        <tissue evidence="1">Leaf</tissue>
    </source>
</reference>
<dbReference type="Proteomes" id="UP000712281">
    <property type="component" value="Unassembled WGS sequence"/>
</dbReference>
<organism evidence="1 2">
    <name type="scientific">Brassica cretica</name>
    <name type="common">Mustard</name>
    <dbReference type="NCBI Taxonomy" id="69181"/>
    <lineage>
        <taxon>Eukaryota</taxon>
        <taxon>Viridiplantae</taxon>
        <taxon>Streptophyta</taxon>
        <taxon>Embryophyta</taxon>
        <taxon>Tracheophyta</taxon>
        <taxon>Spermatophyta</taxon>
        <taxon>Magnoliopsida</taxon>
        <taxon>eudicotyledons</taxon>
        <taxon>Gunneridae</taxon>
        <taxon>Pentapetalae</taxon>
        <taxon>rosids</taxon>
        <taxon>malvids</taxon>
        <taxon>Brassicales</taxon>
        <taxon>Brassicaceae</taxon>
        <taxon>Brassiceae</taxon>
        <taxon>Brassica</taxon>
    </lineage>
</organism>
<dbReference type="EMBL" id="QGKW02001988">
    <property type="protein sequence ID" value="KAF2550084.1"/>
    <property type="molecule type" value="Genomic_DNA"/>
</dbReference>
<dbReference type="AlphaFoldDB" id="A0A8S9GZH5"/>
<name>A0A8S9GZH5_BRACR</name>
<sequence length="164" mass="19491">MQRCDETNRKQIRKKQKLLGEEHISAIRSTELFLHRSTSILQHRSTSTIQHRSTSVQNQNPLDPDGYAKAMDGHTLHVSREDIADIHMQQRTITEHQQRVTKEFYDTADRRPKFGRRAFDLFGTRKFYWEEKDEYGIYKDDQGYARDVDGHTIYRNTSGKNFER</sequence>
<comment type="caution">
    <text evidence="1">The sequence shown here is derived from an EMBL/GenBank/DDBJ whole genome shotgun (WGS) entry which is preliminary data.</text>
</comment>
<protein>
    <submittedName>
        <fullName evidence="1">Uncharacterized protein</fullName>
    </submittedName>
</protein>
<evidence type="ECO:0000313" key="2">
    <source>
        <dbReference type="Proteomes" id="UP000712281"/>
    </source>
</evidence>
<gene>
    <name evidence="1" type="ORF">F2Q68_00033783</name>
</gene>
<evidence type="ECO:0000313" key="1">
    <source>
        <dbReference type="EMBL" id="KAF2550084.1"/>
    </source>
</evidence>
<proteinExistence type="predicted"/>